<gene>
    <name evidence="10" type="ORF">M9Y10_040816</name>
</gene>
<dbReference type="InterPro" id="IPR039192">
    <property type="entry name" value="STKc_GSK3"/>
</dbReference>
<accession>A0ABR2K2U1</accession>
<comment type="similarity">
    <text evidence="1">Belongs to the protein kinase superfamily. CMGC Ser/Thr protein kinase family. GSK-3 subfamily.</text>
</comment>
<evidence type="ECO:0000313" key="11">
    <source>
        <dbReference type="Proteomes" id="UP001470230"/>
    </source>
</evidence>
<feature type="binding site" evidence="7">
    <location>
        <position position="53"/>
    </location>
    <ligand>
        <name>ATP</name>
        <dbReference type="ChEBI" id="CHEBI:30616"/>
    </ligand>
</feature>
<evidence type="ECO:0000256" key="5">
    <source>
        <dbReference type="ARBA" id="ARBA00022777"/>
    </source>
</evidence>
<keyword evidence="6 7" id="KW-0067">ATP-binding</keyword>
<evidence type="ECO:0000256" key="6">
    <source>
        <dbReference type="ARBA" id="ARBA00022840"/>
    </source>
</evidence>
<name>A0ABR2K2U1_9EUKA</name>
<dbReference type="EMBL" id="JAPFFF010000007">
    <property type="protein sequence ID" value="KAK8885369.1"/>
    <property type="molecule type" value="Genomic_DNA"/>
</dbReference>
<proteinExistence type="inferred from homology"/>
<dbReference type="PROSITE" id="PS00107">
    <property type="entry name" value="PROTEIN_KINASE_ATP"/>
    <property type="match status" value="1"/>
</dbReference>
<keyword evidence="4 7" id="KW-0547">Nucleotide-binding</keyword>
<dbReference type="InterPro" id="IPR000719">
    <property type="entry name" value="Prot_kinase_dom"/>
</dbReference>
<dbReference type="InterPro" id="IPR008271">
    <property type="entry name" value="Ser/Thr_kinase_AS"/>
</dbReference>
<dbReference type="PROSITE" id="PS00108">
    <property type="entry name" value="PROTEIN_KINASE_ST"/>
    <property type="match status" value="1"/>
</dbReference>
<dbReference type="SUPFAM" id="SSF56112">
    <property type="entry name" value="Protein kinase-like (PK-like)"/>
    <property type="match status" value="1"/>
</dbReference>
<keyword evidence="3" id="KW-0808">Transferase</keyword>
<comment type="caution">
    <text evidence="10">The sequence shown here is derived from an EMBL/GenBank/DDBJ whole genome shotgun (WGS) entry which is preliminary data.</text>
</comment>
<dbReference type="InterPro" id="IPR050591">
    <property type="entry name" value="GSK-3"/>
</dbReference>
<evidence type="ECO:0000256" key="1">
    <source>
        <dbReference type="ARBA" id="ARBA00005527"/>
    </source>
</evidence>
<dbReference type="InterPro" id="IPR011009">
    <property type="entry name" value="Kinase-like_dom_sf"/>
</dbReference>
<keyword evidence="2 8" id="KW-0723">Serine/threonine-protein kinase</keyword>
<keyword evidence="11" id="KW-1185">Reference proteome</keyword>
<dbReference type="PANTHER" id="PTHR24057:SF0">
    <property type="entry name" value="PROTEIN KINASE SHAGGY-RELATED"/>
    <property type="match status" value="1"/>
</dbReference>
<dbReference type="CDD" id="cd14137">
    <property type="entry name" value="STKc_GSK3"/>
    <property type="match status" value="1"/>
</dbReference>
<evidence type="ECO:0000256" key="7">
    <source>
        <dbReference type="PROSITE-ProRule" id="PRU10141"/>
    </source>
</evidence>
<evidence type="ECO:0000313" key="10">
    <source>
        <dbReference type="EMBL" id="KAK8885369.1"/>
    </source>
</evidence>
<protein>
    <recommendedName>
        <fullName evidence="9">Protein kinase domain-containing protein</fullName>
    </recommendedName>
</protein>
<feature type="domain" description="Protein kinase" evidence="9">
    <location>
        <begin position="24"/>
        <end position="303"/>
    </location>
</feature>
<sequence>MTNAPKSHSRINRTVTQLQPNSDYKTLSTIGIGTFGAVFLALDSNNQKVAIKKVCLDPHFKNRELDLVEKLKHPNCLHYHTHYTTREGKNNDVYLHLVTDYLPQSLSSFLSHTPFPPPIYVKVFGYQLFSALAYLHSHGVCHRDIKPSNVLVDSNTGDVQLCDFGSAKFLRPDEVSVSYIATRSYRAPELLLDCQFYTTAIDIWAAGCVLCEMFLQGRQLFTGANNNDLMNCISKTVGAPKQVDLDTYTHKKKYAYLGPRPGKISDALPNYVPPEFINLMNTIFVYAPGKRATAADCMKHPFFADLFVEGTKLPNNVDLPKCLDTMRTPEEMLRNFPDGPVPPK</sequence>
<dbReference type="SMART" id="SM00220">
    <property type="entry name" value="S_TKc"/>
    <property type="match status" value="1"/>
</dbReference>
<organism evidence="10 11">
    <name type="scientific">Tritrichomonas musculus</name>
    <dbReference type="NCBI Taxonomy" id="1915356"/>
    <lineage>
        <taxon>Eukaryota</taxon>
        <taxon>Metamonada</taxon>
        <taxon>Parabasalia</taxon>
        <taxon>Tritrichomonadida</taxon>
        <taxon>Tritrichomonadidae</taxon>
        <taxon>Tritrichomonas</taxon>
    </lineage>
</organism>
<evidence type="ECO:0000256" key="4">
    <source>
        <dbReference type="ARBA" id="ARBA00022741"/>
    </source>
</evidence>
<dbReference type="Pfam" id="PF00069">
    <property type="entry name" value="Pkinase"/>
    <property type="match status" value="1"/>
</dbReference>
<evidence type="ECO:0000256" key="8">
    <source>
        <dbReference type="RuleBase" id="RU000304"/>
    </source>
</evidence>
<dbReference type="InterPro" id="IPR017441">
    <property type="entry name" value="Protein_kinase_ATP_BS"/>
</dbReference>
<dbReference type="PANTHER" id="PTHR24057">
    <property type="entry name" value="GLYCOGEN SYNTHASE KINASE-3 ALPHA"/>
    <property type="match status" value="1"/>
</dbReference>
<keyword evidence="5" id="KW-0418">Kinase</keyword>
<dbReference type="Gene3D" id="3.30.200.20">
    <property type="entry name" value="Phosphorylase Kinase, domain 1"/>
    <property type="match status" value="1"/>
</dbReference>
<evidence type="ECO:0000259" key="9">
    <source>
        <dbReference type="PROSITE" id="PS50011"/>
    </source>
</evidence>
<dbReference type="Proteomes" id="UP001470230">
    <property type="component" value="Unassembled WGS sequence"/>
</dbReference>
<dbReference type="PROSITE" id="PS50011">
    <property type="entry name" value="PROTEIN_KINASE_DOM"/>
    <property type="match status" value="1"/>
</dbReference>
<reference evidence="10 11" key="1">
    <citation type="submission" date="2024-04" db="EMBL/GenBank/DDBJ databases">
        <title>Tritrichomonas musculus Genome.</title>
        <authorList>
            <person name="Alves-Ferreira E."/>
            <person name="Grigg M."/>
            <person name="Lorenzi H."/>
            <person name="Galac M."/>
        </authorList>
    </citation>
    <scope>NUCLEOTIDE SEQUENCE [LARGE SCALE GENOMIC DNA]</scope>
    <source>
        <strain evidence="10 11">EAF2021</strain>
    </source>
</reference>
<evidence type="ECO:0000256" key="3">
    <source>
        <dbReference type="ARBA" id="ARBA00022679"/>
    </source>
</evidence>
<evidence type="ECO:0000256" key="2">
    <source>
        <dbReference type="ARBA" id="ARBA00022527"/>
    </source>
</evidence>
<dbReference type="Gene3D" id="1.10.510.10">
    <property type="entry name" value="Transferase(Phosphotransferase) domain 1"/>
    <property type="match status" value="1"/>
</dbReference>